<dbReference type="Pfam" id="PF08193">
    <property type="entry name" value="INO80_Ies4"/>
    <property type="match status" value="1"/>
</dbReference>
<dbReference type="Proteomes" id="UP000799536">
    <property type="component" value="Unassembled WGS sequence"/>
</dbReference>
<gene>
    <name evidence="2" type="ORF">GQ43DRAFT_356688</name>
</gene>
<name>A0A9P4JT81_9PLEO</name>
<feature type="region of interest" description="Disordered" evidence="1">
    <location>
        <begin position="16"/>
        <end position="149"/>
    </location>
</feature>
<evidence type="ECO:0000256" key="1">
    <source>
        <dbReference type="SAM" id="MobiDB-lite"/>
    </source>
</evidence>
<evidence type="ECO:0008006" key="4">
    <source>
        <dbReference type="Google" id="ProtNLM"/>
    </source>
</evidence>
<dbReference type="PANTHER" id="PTHR28061:SF1">
    <property type="entry name" value="INO80 COMPLEX SUBUNIT 4"/>
    <property type="match status" value="1"/>
</dbReference>
<dbReference type="GO" id="GO:0006338">
    <property type="term" value="P:chromatin remodeling"/>
    <property type="evidence" value="ECO:0007669"/>
    <property type="project" value="InterPro"/>
</dbReference>
<accession>A0A9P4JT81</accession>
<protein>
    <recommendedName>
        <fullName evidence="4">INO80 complex, subunit Ies4</fullName>
    </recommendedName>
</protein>
<feature type="compositionally biased region" description="Polar residues" evidence="1">
    <location>
        <begin position="59"/>
        <end position="78"/>
    </location>
</feature>
<evidence type="ECO:0000313" key="2">
    <source>
        <dbReference type="EMBL" id="KAF2205323.1"/>
    </source>
</evidence>
<organism evidence="2 3">
    <name type="scientific">Delitschia confertaspora ATCC 74209</name>
    <dbReference type="NCBI Taxonomy" id="1513339"/>
    <lineage>
        <taxon>Eukaryota</taxon>
        <taxon>Fungi</taxon>
        <taxon>Dikarya</taxon>
        <taxon>Ascomycota</taxon>
        <taxon>Pezizomycotina</taxon>
        <taxon>Dothideomycetes</taxon>
        <taxon>Pleosporomycetidae</taxon>
        <taxon>Pleosporales</taxon>
        <taxon>Delitschiaceae</taxon>
        <taxon>Delitschia</taxon>
    </lineage>
</organism>
<feature type="region of interest" description="Disordered" evidence="1">
    <location>
        <begin position="204"/>
        <end position="255"/>
    </location>
</feature>
<dbReference type="AlphaFoldDB" id="A0A9P4JT81"/>
<feature type="non-terminal residue" evidence="2">
    <location>
        <position position="1"/>
    </location>
</feature>
<reference evidence="2" key="1">
    <citation type="journal article" date="2020" name="Stud. Mycol.">
        <title>101 Dothideomycetes genomes: a test case for predicting lifestyles and emergence of pathogens.</title>
        <authorList>
            <person name="Haridas S."/>
            <person name="Albert R."/>
            <person name="Binder M."/>
            <person name="Bloem J."/>
            <person name="Labutti K."/>
            <person name="Salamov A."/>
            <person name="Andreopoulos B."/>
            <person name="Baker S."/>
            <person name="Barry K."/>
            <person name="Bills G."/>
            <person name="Bluhm B."/>
            <person name="Cannon C."/>
            <person name="Castanera R."/>
            <person name="Culley D."/>
            <person name="Daum C."/>
            <person name="Ezra D."/>
            <person name="Gonzalez J."/>
            <person name="Henrissat B."/>
            <person name="Kuo A."/>
            <person name="Liang C."/>
            <person name="Lipzen A."/>
            <person name="Lutzoni F."/>
            <person name="Magnuson J."/>
            <person name="Mondo S."/>
            <person name="Nolan M."/>
            <person name="Ohm R."/>
            <person name="Pangilinan J."/>
            <person name="Park H.-J."/>
            <person name="Ramirez L."/>
            <person name="Alfaro M."/>
            <person name="Sun H."/>
            <person name="Tritt A."/>
            <person name="Yoshinaga Y."/>
            <person name="Zwiers L.-H."/>
            <person name="Turgeon B."/>
            <person name="Goodwin S."/>
            <person name="Spatafora J."/>
            <person name="Crous P."/>
            <person name="Grigoriev I."/>
        </authorList>
    </citation>
    <scope>NUCLEOTIDE SEQUENCE</scope>
    <source>
        <strain evidence="2">ATCC 74209</strain>
    </source>
</reference>
<keyword evidence="3" id="KW-1185">Reference proteome</keyword>
<feature type="compositionally biased region" description="Polar residues" evidence="1">
    <location>
        <begin position="17"/>
        <end position="27"/>
    </location>
</feature>
<sequence length="255" mass="26327">SSKPAKSKIIALKLSPQVLSNFPSDVQPSRKISQSRTKSTSSSNTSVAPAVEQPPSEALSDSNTTPAVNGANTPSDSLAPTAAASKRKGVPGPKPGTKRSAANLTPEGLPKPRGKPGPKKKPRLGDLINDPLAKGPFATPAPVQKLGPKANQGAINAGLRALDRTGKPCRKWEKRGLQIKSFTGVQWTVPTWRAPKRATIEVTGEVKSDTASSGDAKVKDELSAVSEKSNSGMESGTPLPAQPNGIASSPAPLVA</sequence>
<dbReference type="InterPro" id="IPR013175">
    <property type="entry name" value="INO80_su_Ies4"/>
</dbReference>
<evidence type="ECO:0000313" key="3">
    <source>
        <dbReference type="Proteomes" id="UP000799536"/>
    </source>
</evidence>
<dbReference type="OrthoDB" id="4093188at2759"/>
<feature type="compositionally biased region" description="Basic residues" evidence="1">
    <location>
        <begin position="112"/>
        <end position="122"/>
    </location>
</feature>
<feature type="non-terminal residue" evidence="2">
    <location>
        <position position="255"/>
    </location>
</feature>
<comment type="caution">
    <text evidence="2">The sequence shown here is derived from an EMBL/GenBank/DDBJ whole genome shotgun (WGS) entry which is preliminary data.</text>
</comment>
<dbReference type="EMBL" id="ML993858">
    <property type="protein sequence ID" value="KAF2205323.1"/>
    <property type="molecule type" value="Genomic_DNA"/>
</dbReference>
<dbReference type="PANTHER" id="PTHR28061">
    <property type="entry name" value="INO EIGHTY SUBUNIT 4"/>
    <property type="match status" value="1"/>
</dbReference>
<dbReference type="GO" id="GO:0031011">
    <property type="term" value="C:Ino80 complex"/>
    <property type="evidence" value="ECO:0007669"/>
    <property type="project" value="InterPro"/>
</dbReference>
<feature type="compositionally biased region" description="Low complexity" evidence="1">
    <location>
        <begin position="29"/>
        <end position="46"/>
    </location>
</feature>
<proteinExistence type="predicted"/>